<evidence type="ECO:0000313" key="7">
    <source>
        <dbReference type="Proteomes" id="UP001497623"/>
    </source>
</evidence>
<dbReference type="PANTHER" id="PTHR14856:SF9">
    <property type="entry name" value="PQ-LOOP REPEAT-CONTAINING PROTEIN 1"/>
    <property type="match status" value="1"/>
</dbReference>
<dbReference type="FunFam" id="1.20.1280.290:FF:000005">
    <property type="entry name" value="PQ-loop repeat-containing protein 1"/>
    <property type="match status" value="1"/>
</dbReference>
<dbReference type="Pfam" id="PF04193">
    <property type="entry name" value="PQ-loop"/>
    <property type="match status" value="1"/>
</dbReference>
<dbReference type="InterPro" id="IPR006603">
    <property type="entry name" value="PQ-loop_rpt"/>
</dbReference>
<organism evidence="6 7">
    <name type="scientific">Meganyctiphanes norvegica</name>
    <name type="common">Northern krill</name>
    <name type="synonym">Thysanopoda norvegica</name>
    <dbReference type="NCBI Taxonomy" id="48144"/>
    <lineage>
        <taxon>Eukaryota</taxon>
        <taxon>Metazoa</taxon>
        <taxon>Ecdysozoa</taxon>
        <taxon>Arthropoda</taxon>
        <taxon>Crustacea</taxon>
        <taxon>Multicrustacea</taxon>
        <taxon>Malacostraca</taxon>
        <taxon>Eumalacostraca</taxon>
        <taxon>Eucarida</taxon>
        <taxon>Euphausiacea</taxon>
        <taxon>Euphausiidae</taxon>
        <taxon>Meganyctiphanes</taxon>
    </lineage>
</organism>
<dbReference type="GO" id="GO:0005829">
    <property type="term" value="C:cytosol"/>
    <property type="evidence" value="ECO:0007669"/>
    <property type="project" value="GOC"/>
</dbReference>
<feature type="non-terminal residue" evidence="6">
    <location>
        <position position="240"/>
    </location>
</feature>
<feature type="transmembrane region" description="Helical" evidence="5">
    <location>
        <begin position="209"/>
        <end position="231"/>
    </location>
</feature>
<dbReference type="GO" id="GO:0005768">
    <property type="term" value="C:endosome"/>
    <property type="evidence" value="ECO:0007669"/>
    <property type="project" value="TreeGrafter"/>
</dbReference>
<comment type="caution">
    <text evidence="6">The sequence shown here is derived from an EMBL/GenBank/DDBJ whole genome shotgun (WGS) entry which is preliminary data.</text>
</comment>
<dbReference type="GO" id="GO:0005802">
    <property type="term" value="C:trans-Golgi network"/>
    <property type="evidence" value="ECO:0007669"/>
    <property type="project" value="TreeGrafter"/>
</dbReference>
<keyword evidence="3 5" id="KW-1133">Transmembrane helix</keyword>
<dbReference type="GO" id="GO:0045332">
    <property type="term" value="P:phospholipid translocation"/>
    <property type="evidence" value="ECO:0007669"/>
    <property type="project" value="TreeGrafter"/>
</dbReference>
<accession>A0AAV2R8M9</accession>
<evidence type="ECO:0008006" key="8">
    <source>
        <dbReference type="Google" id="ProtNLM"/>
    </source>
</evidence>
<dbReference type="PANTHER" id="PTHR14856">
    <property type="entry name" value="PQ-LOOP REPEAT-CONTAINING PROTEIN 1-LIKE PROTEIN"/>
    <property type="match status" value="1"/>
</dbReference>
<dbReference type="SMART" id="SM00679">
    <property type="entry name" value="CTNS"/>
    <property type="match status" value="1"/>
</dbReference>
<evidence type="ECO:0000256" key="4">
    <source>
        <dbReference type="ARBA" id="ARBA00023136"/>
    </source>
</evidence>
<gene>
    <name evidence="6" type="ORF">MNOR_LOCUS21892</name>
</gene>
<proteinExistence type="predicted"/>
<dbReference type="GO" id="GO:0042147">
    <property type="term" value="P:retrograde transport, endosome to Golgi"/>
    <property type="evidence" value="ECO:0007669"/>
    <property type="project" value="TreeGrafter"/>
</dbReference>
<keyword evidence="7" id="KW-1185">Reference proteome</keyword>
<dbReference type="InterPro" id="IPR052241">
    <property type="entry name" value="SLC66/Scramblase_ANY1"/>
</dbReference>
<dbReference type="AlphaFoldDB" id="A0AAV2R8M9"/>
<feature type="transmembrane region" description="Helical" evidence="5">
    <location>
        <begin position="150"/>
        <end position="167"/>
    </location>
</feature>
<keyword evidence="2 5" id="KW-0812">Transmembrane</keyword>
<dbReference type="GO" id="GO:0016020">
    <property type="term" value="C:membrane"/>
    <property type="evidence" value="ECO:0007669"/>
    <property type="project" value="UniProtKB-SubCell"/>
</dbReference>
<evidence type="ECO:0000256" key="5">
    <source>
        <dbReference type="SAM" id="Phobius"/>
    </source>
</evidence>
<dbReference type="EMBL" id="CAXKWB010017936">
    <property type="protein sequence ID" value="CAL4119925.1"/>
    <property type="molecule type" value="Genomic_DNA"/>
</dbReference>
<dbReference type="Proteomes" id="UP001497623">
    <property type="component" value="Unassembled WGS sequence"/>
</dbReference>
<evidence type="ECO:0000313" key="6">
    <source>
        <dbReference type="EMBL" id="CAL4119925.1"/>
    </source>
</evidence>
<name>A0AAV2R8M9_MEGNR</name>
<keyword evidence="4 5" id="KW-0472">Membrane</keyword>
<comment type="subcellular location">
    <subcellularLocation>
        <location evidence="1">Membrane</location>
        <topology evidence="1">Multi-pass membrane protein</topology>
    </subcellularLocation>
</comment>
<feature type="transmembrane region" description="Helical" evidence="5">
    <location>
        <begin position="74"/>
        <end position="93"/>
    </location>
</feature>
<dbReference type="Gene3D" id="1.20.1280.290">
    <property type="match status" value="1"/>
</dbReference>
<evidence type="ECO:0000256" key="3">
    <source>
        <dbReference type="ARBA" id="ARBA00022989"/>
    </source>
</evidence>
<evidence type="ECO:0000256" key="1">
    <source>
        <dbReference type="ARBA" id="ARBA00004141"/>
    </source>
</evidence>
<evidence type="ECO:0000256" key="2">
    <source>
        <dbReference type="ARBA" id="ARBA00022692"/>
    </source>
</evidence>
<sequence>MNHERLDTLLAPLSQLKINFAFVVRPNGRDGADYELHKCVDGDGYAAHMCIIFQRVSRVRNAIFWFGHTFEFPLLFQSIIMNIAMMMMISLIVSTRRKGQIVFNKEFVFTDFDYDHFWEWTDVQSYVEFMLTFSTMGCLLMYLFFDSSLFVETVGFISVLTEALLAVPQFYRNFITKSTYGMSRKMVGMWLCGDTFKTVYFLVRNAPSQFFVCGCLQIIIDILVLGQCVLYRKKVSHLIH</sequence>
<reference evidence="6 7" key="1">
    <citation type="submission" date="2024-05" db="EMBL/GenBank/DDBJ databases">
        <authorList>
            <person name="Wallberg A."/>
        </authorList>
    </citation>
    <scope>NUCLEOTIDE SEQUENCE [LARGE SCALE GENOMIC DNA]</scope>
</reference>
<protein>
    <recommendedName>
        <fullName evidence="8">PQ-loop repeat-containing protein 1</fullName>
    </recommendedName>
</protein>